<gene>
    <name evidence="1" type="ORF">XBW1_mp0027</name>
</gene>
<sequence length="83" mass="9510">MVTGISTGDNSLELKNSPVLTEIRECILVIDLYHGSKIALSKWLSWFFQLCFDLIVLVKDLRCETFSERDFSIVLSLIIIFLV</sequence>
<evidence type="ECO:0000313" key="2">
    <source>
        <dbReference type="Proteomes" id="UP000032930"/>
    </source>
</evidence>
<reference evidence="1 2" key="1">
    <citation type="submission" date="2014-02" db="EMBL/GenBank/DDBJ databases">
        <authorList>
            <person name="Genoscope - CEA"/>
        </authorList>
    </citation>
    <scope>NUCLEOTIDE SEQUENCE [LARGE SCALE GENOMIC DNA]</scope>
    <source>
        <strain evidence="1 2">CS03</strain>
        <plasmid evidence="2">Plasmid</plasmid>
    </source>
</reference>
<dbReference type="KEGG" id="xbv:XBW1_mp0027"/>
<dbReference type="AlphaFoldDB" id="A0A0B6XFQ4"/>
<proteinExistence type="predicted"/>
<organism evidence="1 2">
    <name type="scientific">Xenorhabdus bovienii</name>
    <name type="common">Xenorhabdus nematophila subsp. bovienii</name>
    <dbReference type="NCBI Taxonomy" id="40576"/>
    <lineage>
        <taxon>Bacteria</taxon>
        <taxon>Pseudomonadati</taxon>
        <taxon>Pseudomonadota</taxon>
        <taxon>Gammaproteobacteria</taxon>
        <taxon>Enterobacterales</taxon>
        <taxon>Morganellaceae</taxon>
        <taxon>Xenorhabdus</taxon>
    </lineage>
</organism>
<name>A0A0B6XFQ4_XENBV</name>
<protein>
    <submittedName>
        <fullName evidence="1">Uncharacterized protein</fullName>
    </submittedName>
</protein>
<evidence type="ECO:0000313" key="1">
    <source>
        <dbReference type="EMBL" id="CDM92146.1"/>
    </source>
</evidence>
<dbReference type="EMBL" id="FO818638">
    <property type="protein sequence ID" value="CDM92146.1"/>
    <property type="molecule type" value="Genomic_DNA"/>
</dbReference>
<accession>A0A0B6XFQ4</accession>
<dbReference type="Proteomes" id="UP000032930">
    <property type="component" value="Plasmid megaplasmid"/>
</dbReference>